<dbReference type="STRING" id="375175.AYR53_05450"/>
<dbReference type="SUPFAM" id="SSF110710">
    <property type="entry name" value="TTHA0583/YokD-like"/>
    <property type="match status" value="1"/>
</dbReference>
<evidence type="ECO:0000313" key="3">
    <source>
        <dbReference type="Proteomes" id="UP000078582"/>
    </source>
</evidence>
<dbReference type="NCBIfam" id="TIGR01440">
    <property type="entry name" value="TIGR01440 family protein"/>
    <property type="match status" value="1"/>
</dbReference>
<keyword evidence="3" id="KW-1185">Reference proteome</keyword>
<dbReference type="OrthoDB" id="9803187at2"/>
<dbReference type="HAMAP" id="MF_00800">
    <property type="entry name" value="UPF0340"/>
    <property type="match status" value="1"/>
</dbReference>
<dbReference type="GeneID" id="42981691"/>
<dbReference type="EMBL" id="CP014873">
    <property type="protein sequence ID" value="ANK62268.1"/>
    <property type="molecule type" value="Genomic_DNA"/>
</dbReference>
<dbReference type="Proteomes" id="UP000078582">
    <property type="component" value="Chromosome"/>
</dbReference>
<proteinExistence type="inferred from homology"/>
<organism evidence="2 3">
    <name type="scientific">Loigolactobacillus backii</name>
    <dbReference type="NCBI Taxonomy" id="375175"/>
    <lineage>
        <taxon>Bacteria</taxon>
        <taxon>Bacillati</taxon>
        <taxon>Bacillota</taxon>
        <taxon>Bacilli</taxon>
        <taxon>Lactobacillales</taxon>
        <taxon>Lactobacillaceae</taxon>
        <taxon>Loigolactobacillus</taxon>
    </lineage>
</organism>
<protein>
    <recommendedName>
        <fullName evidence="1">UPF0340 protein AYR53_05450</fullName>
    </recommendedName>
</protein>
<dbReference type="AlphaFoldDB" id="A0A192H1W4"/>
<evidence type="ECO:0000313" key="2">
    <source>
        <dbReference type="EMBL" id="ANK62268.1"/>
    </source>
</evidence>
<evidence type="ECO:0000256" key="1">
    <source>
        <dbReference type="HAMAP-Rule" id="MF_00800"/>
    </source>
</evidence>
<dbReference type="KEGG" id="lbt:AYR52_08550"/>
<reference evidence="2 3" key="1">
    <citation type="submission" date="2016-03" db="EMBL/GenBank/DDBJ databases">
        <title>Pediococcus and Lactobacillus from brewery environment - whole genome sequencing and assembly.</title>
        <authorList>
            <person name="Behr J."/>
            <person name="Geissler A.J."/>
            <person name="Vogel R.F."/>
        </authorList>
    </citation>
    <scope>NUCLEOTIDE SEQUENCE [LARGE SCALE GENOMIC DNA]</scope>
    <source>
        <strain evidence="2 3">TMW 1.1989</strain>
    </source>
</reference>
<dbReference type="InterPro" id="IPR006340">
    <property type="entry name" value="DUF436"/>
</dbReference>
<dbReference type="RefSeq" id="WP_068225613.1">
    <property type="nucleotide sequence ID" value="NZ_CP014623.1"/>
</dbReference>
<dbReference type="PIRSF" id="PIRSF007510">
    <property type="entry name" value="UCP007510"/>
    <property type="match status" value="1"/>
</dbReference>
<dbReference type="Gene3D" id="3.40.50.10360">
    <property type="entry name" value="Hypothetical protein TT1679"/>
    <property type="match status" value="1"/>
</dbReference>
<name>A0A192H1W4_9LACO</name>
<accession>A0A192H1W4</accession>
<dbReference type="Pfam" id="PF04260">
    <property type="entry name" value="DUF436"/>
    <property type="match status" value="1"/>
</dbReference>
<sequence length="188" mass="20498">MATFDLTEIRQQLVQGVTEFLDQANFPKDSLLVLGCSTSEIHGQQIGKDSSIAIGRAVIDVLMTVFKQRGLHLAVQGCEHINRSLLLERTEAEKRGFDQVTVVPALHAGGAAQMAAYERFADPVEVEHIVAAGGLDIGDTSIGMHVKFVQIPVRTSIKEIGAAHVTYLRSRPKLVGGQRAQYVWHGID</sequence>
<dbReference type="InterPro" id="IPR028345">
    <property type="entry name" value="Antibiotic_NAT-like"/>
</dbReference>
<gene>
    <name evidence="2" type="ORF">AYR53_05450</name>
</gene>
<comment type="similarity">
    <text evidence="1">Belongs to the UPF0340 family.</text>
</comment>